<accession>A0A9P4YYD0</accession>
<comment type="caution">
    <text evidence="6">The sequence shown here is derived from an EMBL/GenBank/DDBJ whole genome shotgun (WGS) entry which is preliminary data.</text>
</comment>
<evidence type="ECO:0000313" key="7">
    <source>
        <dbReference type="Proteomes" id="UP000749293"/>
    </source>
</evidence>
<feature type="compositionally biased region" description="Basic and acidic residues" evidence="4">
    <location>
        <begin position="141"/>
        <end position="161"/>
    </location>
</feature>
<proteinExistence type="inferred from homology"/>
<protein>
    <submittedName>
        <fullName evidence="6">HSP20 family protein</fullName>
    </submittedName>
</protein>
<keyword evidence="1" id="KW-0346">Stress response</keyword>
<comment type="similarity">
    <text evidence="2 3">Belongs to the small heat shock protein (HSP20) family.</text>
</comment>
<organism evidence="6 7">
    <name type="scientific">Geosmithia morbida</name>
    <dbReference type="NCBI Taxonomy" id="1094350"/>
    <lineage>
        <taxon>Eukaryota</taxon>
        <taxon>Fungi</taxon>
        <taxon>Dikarya</taxon>
        <taxon>Ascomycota</taxon>
        <taxon>Pezizomycotina</taxon>
        <taxon>Sordariomycetes</taxon>
        <taxon>Hypocreomycetidae</taxon>
        <taxon>Hypocreales</taxon>
        <taxon>Bionectriaceae</taxon>
        <taxon>Geosmithia</taxon>
    </lineage>
</organism>
<dbReference type="InterPro" id="IPR002068">
    <property type="entry name" value="A-crystallin/Hsp20_dom"/>
</dbReference>
<evidence type="ECO:0000313" key="6">
    <source>
        <dbReference type="EMBL" id="KAF4123943.1"/>
    </source>
</evidence>
<feature type="compositionally biased region" description="Gly residues" evidence="4">
    <location>
        <begin position="196"/>
        <end position="210"/>
    </location>
</feature>
<evidence type="ECO:0000256" key="3">
    <source>
        <dbReference type="RuleBase" id="RU003616"/>
    </source>
</evidence>
<dbReference type="EMBL" id="JAANYQ010000005">
    <property type="protein sequence ID" value="KAF4123943.1"/>
    <property type="molecule type" value="Genomic_DNA"/>
</dbReference>
<sequence length="449" mass="46836">MAPPDLDPLSAFFAPFVHLANAGRTFNDNNNNNNQQRPPPPPPDFPFGGGPFGSYHPPPPPPPPGWATRGDEWSPRHHRGGGRGGYGRDDWRHGGGGGPGHFRDWSLHSGSGGPGGHGHDHEQRFGTRGGRGQGRHSWGGRHPEHFSWGGHDHHTDDDDRTAVGATAAGGKDAPDPEEVAPGDDSDKDTDLPPHMRGGGGGRAGRYGGGRGGRRHGGGGGGGGAHAAHHHPHHHRGGPGPGHGPGNAYSLIDTHAHGGPHGGPHGSHHYPPPPPPPPPAAAAAGAGAGLELSSLDMGTLLRTLGSHPVLQQFIGQYMNPGGDAREVSGSGSGSGGLTPPVDIFDTPDAVILHFSLPGTRKNAVDVVWDPDARQVRIVGEVRRPGDEDLVASLQGIGERQVGPFDRRVQLPGTEALDGDAITARMEDGVLMITVPKVEKPWCELRRIDVE</sequence>
<evidence type="ECO:0000256" key="4">
    <source>
        <dbReference type="SAM" id="MobiDB-lite"/>
    </source>
</evidence>
<dbReference type="Pfam" id="PF00011">
    <property type="entry name" value="HSP20"/>
    <property type="match status" value="1"/>
</dbReference>
<feature type="region of interest" description="Disordered" evidence="4">
    <location>
        <begin position="23"/>
        <end position="285"/>
    </location>
</feature>
<feature type="compositionally biased region" description="Acidic residues" evidence="4">
    <location>
        <begin position="175"/>
        <end position="187"/>
    </location>
</feature>
<evidence type="ECO:0000256" key="1">
    <source>
        <dbReference type="ARBA" id="ARBA00023016"/>
    </source>
</evidence>
<feature type="compositionally biased region" description="Pro residues" evidence="4">
    <location>
        <begin position="269"/>
        <end position="279"/>
    </location>
</feature>
<dbReference type="RefSeq" id="XP_035322595.1">
    <property type="nucleotide sequence ID" value="XM_035467629.1"/>
</dbReference>
<dbReference type="PANTHER" id="PTHR11527">
    <property type="entry name" value="HEAT-SHOCK PROTEIN 20 FAMILY MEMBER"/>
    <property type="match status" value="1"/>
</dbReference>
<dbReference type="GeneID" id="55971884"/>
<dbReference type="Gene3D" id="2.60.40.790">
    <property type="match status" value="1"/>
</dbReference>
<name>A0A9P4YYD0_9HYPO</name>
<dbReference type="AlphaFoldDB" id="A0A9P4YYD0"/>
<dbReference type="InterPro" id="IPR008978">
    <property type="entry name" value="HSP20-like_chaperone"/>
</dbReference>
<dbReference type="CDD" id="cd06464">
    <property type="entry name" value="ACD_sHsps-like"/>
    <property type="match status" value="1"/>
</dbReference>
<dbReference type="Proteomes" id="UP000749293">
    <property type="component" value="Unassembled WGS sequence"/>
</dbReference>
<feature type="domain" description="SHSP" evidence="5">
    <location>
        <begin position="331"/>
        <end position="449"/>
    </location>
</feature>
<gene>
    <name evidence="6" type="ORF">GMORB2_5659</name>
</gene>
<evidence type="ECO:0000256" key="2">
    <source>
        <dbReference type="PROSITE-ProRule" id="PRU00285"/>
    </source>
</evidence>
<dbReference type="OrthoDB" id="5511210at2759"/>
<feature type="compositionally biased region" description="Pro residues" evidence="4">
    <location>
        <begin position="56"/>
        <end position="65"/>
    </location>
</feature>
<evidence type="ECO:0000259" key="5">
    <source>
        <dbReference type="PROSITE" id="PS01031"/>
    </source>
</evidence>
<dbReference type="InterPro" id="IPR031107">
    <property type="entry name" value="Small_HSP"/>
</dbReference>
<reference evidence="6" key="1">
    <citation type="submission" date="2020-03" db="EMBL/GenBank/DDBJ databases">
        <title>Site-based positive gene gene selection in Geosmithia morbida across the United States reveals a broad range of putative effectors and factors for local host and environmental adapation.</title>
        <authorList>
            <person name="Onufrak A."/>
            <person name="Murdoch R.W."/>
            <person name="Gazis R."/>
            <person name="Huff M."/>
            <person name="Staton M."/>
            <person name="Klingeman W."/>
            <person name="Hadziabdic D."/>
        </authorList>
    </citation>
    <scope>NUCLEOTIDE SEQUENCE</scope>
    <source>
        <strain evidence="6">1262</strain>
    </source>
</reference>
<feature type="compositionally biased region" description="Basic residues" evidence="4">
    <location>
        <begin position="226"/>
        <end position="236"/>
    </location>
</feature>
<dbReference type="PROSITE" id="PS01031">
    <property type="entry name" value="SHSP"/>
    <property type="match status" value="1"/>
</dbReference>
<dbReference type="SUPFAM" id="SSF49764">
    <property type="entry name" value="HSP20-like chaperones"/>
    <property type="match status" value="1"/>
</dbReference>
<keyword evidence="7" id="KW-1185">Reference proteome</keyword>